<accession>A0ABN2SND7</accession>
<comment type="caution">
    <text evidence="1">The sequence shown here is derived from an EMBL/GenBank/DDBJ whole genome shotgun (WGS) entry which is preliminary data.</text>
</comment>
<evidence type="ECO:0000313" key="2">
    <source>
        <dbReference type="Proteomes" id="UP001501585"/>
    </source>
</evidence>
<dbReference type="Proteomes" id="UP001501585">
    <property type="component" value="Unassembled WGS sequence"/>
</dbReference>
<evidence type="ECO:0000313" key="1">
    <source>
        <dbReference type="EMBL" id="GAA1989779.1"/>
    </source>
</evidence>
<keyword evidence="2" id="KW-1185">Reference proteome</keyword>
<protein>
    <submittedName>
        <fullName evidence="1">Uncharacterized protein</fullName>
    </submittedName>
</protein>
<gene>
    <name evidence="1" type="ORF">GCM10009799_14420</name>
</gene>
<proteinExistence type="predicted"/>
<name>A0ABN2SND7_9ACTN</name>
<sequence length="88" mass="9097">MGIPLGSGNGAAVISHLCQRLVLLAIRRLKGPVPYMLSGELDLGERLSSLVAKGPFGDKVLRAGIVPKLGSGGDRQGVECNLGSSEIE</sequence>
<organism evidence="1 2">
    <name type="scientific">Nocardiopsis rhodophaea</name>
    <dbReference type="NCBI Taxonomy" id="280238"/>
    <lineage>
        <taxon>Bacteria</taxon>
        <taxon>Bacillati</taxon>
        <taxon>Actinomycetota</taxon>
        <taxon>Actinomycetes</taxon>
        <taxon>Streptosporangiales</taxon>
        <taxon>Nocardiopsidaceae</taxon>
        <taxon>Nocardiopsis</taxon>
    </lineage>
</organism>
<dbReference type="EMBL" id="BAAAPC010000005">
    <property type="protein sequence ID" value="GAA1989779.1"/>
    <property type="molecule type" value="Genomic_DNA"/>
</dbReference>
<reference evidence="1 2" key="1">
    <citation type="journal article" date="2019" name="Int. J. Syst. Evol. Microbiol.">
        <title>The Global Catalogue of Microorganisms (GCM) 10K type strain sequencing project: providing services to taxonomists for standard genome sequencing and annotation.</title>
        <authorList>
            <consortium name="The Broad Institute Genomics Platform"/>
            <consortium name="The Broad Institute Genome Sequencing Center for Infectious Disease"/>
            <person name="Wu L."/>
            <person name="Ma J."/>
        </authorList>
    </citation>
    <scope>NUCLEOTIDE SEQUENCE [LARGE SCALE GENOMIC DNA]</scope>
    <source>
        <strain evidence="1 2">JCM 15313</strain>
    </source>
</reference>